<dbReference type="RefSeq" id="WP_113890048.1">
    <property type="nucleotide sequence ID" value="NZ_QNRK01000015.1"/>
</dbReference>
<dbReference type="InterPro" id="IPR007208">
    <property type="entry name" value="MrpF/PhaF-like"/>
</dbReference>
<sequence length="87" mass="8733">MTDALLVAAGAILLTVAVGLVRVLYGPREVDRMMAVQLLGTGGVAALLLAAAATEVAGVENVALGLALLSSFASVAFVVASPRADRR</sequence>
<gene>
    <name evidence="7" type="ORF">DFR50_115100</name>
</gene>
<evidence type="ECO:0000313" key="8">
    <source>
        <dbReference type="Proteomes" id="UP000253529"/>
    </source>
</evidence>
<keyword evidence="5 6" id="KW-0472">Membrane</keyword>
<name>A0A366FBE7_9HYPH</name>
<dbReference type="Pfam" id="PF04066">
    <property type="entry name" value="MrpF_PhaF"/>
    <property type="match status" value="1"/>
</dbReference>
<evidence type="ECO:0000313" key="7">
    <source>
        <dbReference type="EMBL" id="RBP11993.1"/>
    </source>
</evidence>
<evidence type="ECO:0000256" key="4">
    <source>
        <dbReference type="ARBA" id="ARBA00022989"/>
    </source>
</evidence>
<dbReference type="GO" id="GO:0015075">
    <property type="term" value="F:monoatomic ion transmembrane transporter activity"/>
    <property type="evidence" value="ECO:0007669"/>
    <property type="project" value="InterPro"/>
</dbReference>
<dbReference type="OrthoDB" id="8253900at2"/>
<organism evidence="7 8">
    <name type="scientific">Roseiarcus fermentans</name>
    <dbReference type="NCBI Taxonomy" id="1473586"/>
    <lineage>
        <taxon>Bacteria</taxon>
        <taxon>Pseudomonadati</taxon>
        <taxon>Pseudomonadota</taxon>
        <taxon>Alphaproteobacteria</taxon>
        <taxon>Hyphomicrobiales</taxon>
        <taxon>Roseiarcaceae</taxon>
        <taxon>Roseiarcus</taxon>
    </lineage>
</organism>
<evidence type="ECO:0000256" key="2">
    <source>
        <dbReference type="ARBA" id="ARBA00022475"/>
    </source>
</evidence>
<evidence type="ECO:0000256" key="6">
    <source>
        <dbReference type="SAM" id="Phobius"/>
    </source>
</evidence>
<feature type="transmembrane region" description="Helical" evidence="6">
    <location>
        <begin position="37"/>
        <end position="56"/>
    </location>
</feature>
<keyword evidence="4 6" id="KW-1133">Transmembrane helix</keyword>
<dbReference type="GO" id="GO:0005886">
    <property type="term" value="C:plasma membrane"/>
    <property type="evidence" value="ECO:0007669"/>
    <property type="project" value="UniProtKB-SubCell"/>
</dbReference>
<dbReference type="AlphaFoldDB" id="A0A366FBE7"/>
<reference evidence="7 8" key="1">
    <citation type="submission" date="2018-06" db="EMBL/GenBank/DDBJ databases">
        <title>Genomic Encyclopedia of Type Strains, Phase IV (KMG-IV): sequencing the most valuable type-strain genomes for metagenomic binning, comparative biology and taxonomic classification.</title>
        <authorList>
            <person name="Goeker M."/>
        </authorList>
    </citation>
    <scope>NUCLEOTIDE SEQUENCE [LARGE SCALE GENOMIC DNA]</scope>
    <source>
        <strain evidence="7 8">DSM 24875</strain>
    </source>
</reference>
<evidence type="ECO:0000256" key="3">
    <source>
        <dbReference type="ARBA" id="ARBA00022692"/>
    </source>
</evidence>
<keyword evidence="8" id="KW-1185">Reference proteome</keyword>
<comment type="caution">
    <text evidence="7">The sequence shown here is derived from an EMBL/GenBank/DDBJ whole genome shotgun (WGS) entry which is preliminary data.</text>
</comment>
<feature type="transmembrane region" description="Helical" evidence="6">
    <location>
        <begin position="6"/>
        <end position="25"/>
    </location>
</feature>
<dbReference type="EMBL" id="QNRK01000015">
    <property type="protein sequence ID" value="RBP11993.1"/>
    <property type="molecule type" value="Genomic_DNA"/>
</dbReference>
<proteinExistence type="predicted"/>
<accession>A0A366FBE7</accession>
<keyword evidence="3 6" id="KW-0812">Transmembrane</keyword>
<protein>
    <submittedName>
        <fullName evidence="7">Multisubunit sodium/proton antiporter MrpF subunit</fullName>
    </submittedName>
</protein>
<evidence type="ECO:0000256" key="5">
    <source>
        <dbReference type="ARBA" id="ARBA00023136"/>
    </source>
</evidence>
<comment type="subcellular location">
    <subcellularLocation>
        <location evidence="1">Cell membrane</location>
        <topology evidence="1">Multi-pass membrane protein</topology>
    </subcellularLocation>
</comment>
<keyword evidence="2" id="KW-1003">Cell membrane</keyword>
<dbReference type="Proteomes" id="UP000253529">
    <property type="component" value="Unassembled WGS sequence"/>
</dbReference>
<feature type="transmembrane region" description="Helical" evidence="6">
    <location>
        <begin position="62"/>
        <end position="80"/>
    </location>
</feature>
<evidence type="ECO:0000256" key="1">
    <source>
        <dbReference type="ARBA" id="ARBA00004651"/>
    </source>
</evidence>